<dbReference type="PRINTS" id="PR00081">
    <property type="entry name" value="GDHRDH"/>
</dbReference>
<reference evidence="5" key="1">
    <citation type="submission" date="2016-10" db="EMBL/GenBank/DDBJ databases">
        <authorList>
            <person name="Varghese N."/>
            <person name="Submissions S."/>
        </authorList>
    </citation>
    <scope>NUCLEOTIDE SEQUENCE [LARGE SCALE GENOMIC DNA]</scope>
    <source>
        <strain evidence="5">DSM 44437</strain>
    </source>
</reference>
<keyword evidence="5" id="KW-1185">Reference proteome</keyword>
<protein>
    <submittedName>
        <fullName evidence="4">NAD(P)-dependent dehydrogenase, short-chain alcohol dehydrogenase family</fullName>
    </submittedName>
</protein>
<evidence type="ECO:0000259" key="3">
    <source>
        <dbReference type="SMART" id="SM00822"/>
    </source>
</evidence>
<dbReference type="PROSITE" id="PS00061">
    <property type="entry name" value="ADH_SHORT"/>
    <property type="match status" value="1"/>
</dbReference>
<evidence type="ECO:0000256" key="1">
    <source>
        <dbReference type="ARBA" id="ARBA00006484"/>
    </source>
</evidence>
<name>A0A1H9E303_9PSEU</name>
<dbReference type="PANTHER" id="PTHR43639:SF1">
    <property type="entry name" value="SHORT-CHAIN DEHYDROGENASE_REDUCTASE FAMILY PROTEIN"/>
    <property type="match status" value="1"/>
</dbReference>
<dbReference type="SMART" id="SM00822">
    <property type="entry name" value="PKS_KR"/>
    <property type="match status" value="1"/>
</dbReference>
<dbReference type="CDD" id="cd05233">
    <property type="entry name" value="SDR_c"/>
    <property type="match status" value="1"/>
</dbReference>
<feature type="domain" description="Ketoreductase" evidence="3">
    <location>
        <begin position="2"/>
        <end position="173"/>
    </location>
</feature>
<comment type="similarity">
    <text evidence="1">Belongs to the short-chain dehydrogenases/reductases (SDR) family.</text>
</comment>
<dbReference type="InterPro" id="IPR057326">
    <property type="entry name" value="KR_dom"/>
</dbReference>
<evidence type="ECO:0000313" key="4">
    <source>
        <dbReference type="EMBL" id="SEQ19997.1"/>
    </source>
</evidence>
<dbReference type="Gene3D" id="3.40.50.720">
    <property type="entry name" value="NAD(P)-binding Rossmann-like Domain"/>
    <property type="match status" value="1"/>
</dbReference>
<organism evidence="4 5">
    <name type="scientific">Lentzea albida</name>
    <dbReference type="NCBI Taxonomy" id="65499"/>
    <lineage>
        <taxon>Bacteria</taxon>
        <taxon>Bacillati</taxon>
        <taxon>Actinomycetota</taxon>
        <taxon>Actinomycetes</taxon>
        <taxon>Pseudonocardiales</taxon>
        <taxon>Pseudonocardiaceae</taxon>
        <taxon>Lentzea</taxon>
    </lineage>
</organism>
<dbReference type="PANTHER" id="PTHR43639">
    <property type="entry name" value="OXIDOREDUCTASE, SHORT-CHAIN DEHYDROGENASE/REDUCTASE FAMILY (AFU_ORTHOLOGUE AFUA_5G02870)"/>
    <property type="match status" value="1"/>
</dbReference>
<dbReference type="OrthoDB" id="3542748at2"/>
<dbReference type="InterPro" id="IPR036291">
    <property type="entry name" value="NAD(P)-bd_dom_sf"/>
</dbReference>
<dbReference type="InterPro" id="IPR002347">
    <property type="entry name" value="SDR_fam"/>
</dbReference>
<dbReference type="PRINTS" id="PR00080">
    <property type="entry name" value="SDRFAMILY"/>
</dbReference>
<evidence type="ECO:0000313" key="5">
    <source>
        <dbReference type="Proteomes" id="UP000199503"/>
    </source>
</evidence>
<dbReference type="FunFam" id="3.40.50.720:FF:000084">
    <property type="entry name" value="Short-chain dehydrogenase reductase"/>
    <property type="match status" value="1"/>
</dbReference>
<evidence type="ECO:0000256" key="2">
    <source>
        <dbReference type="ARBA" id="ARBA00023002"/>
    </source>
</evidence>
<dbReference type="SUPFAM" id="SSF51735">
    <property type="entry name" value="NAD(P)-binding Rossmann-fold domains"/>
    <property type="match status" value="1"/>
</dbReference>
<keyword evidence="2" id="KW-0560">Oxidoreductase</keyword>
<gene>
    <name evidence="4" type="ORF">SAMN04488000_102143</name>
</gene>
<dbReference type="AlphaFoldDB" id="A0A1H9E303"/>
<dbReference type="STRING" id="65499.SAMN04488000_102143"/>
<proteinExistence type="inferred from homology"/>
<dbReference type="Pfam" id="PF13561">
    <property type="entry name" value="adh_short_C2"/>
    <property type="match status" value="1"/>
</dbReference>
<dbReference type="Proteomes" id="UP000199503">
    <property type="component" value="Unassembled WGS sequence"/>
</dbReference>
<dbReference type="InterPro" id="IPR020904">
    <property type="entry name" value="Sc_DH/Rdtase_CS"/>
</dbReference>
<dbReference type="GO" id="GO:0016491">
    <property type="term" value="F:oxidoreductase activity"/>
    <property type="evidence" value="ECO:0007669"/>
    <property type="project" value="UniProtKB-KW"/>
</dbReference>
<dbReference type="RefSeq" id="WP_089910951.1">
    <property type="nucleotide sequence ID" value="NZ_FOFV01000002.1"/>
</dbReference>
<sequence>MKCAVVSGAGAGIGAATAKYLAEDGYRVVGVDLRGDVAVRGDVSDPETWRRALDLCDGAVDALVSNAFTVAVKPLDETTPDEWERQLAVNLGGAFHGLRTLLPSLRARRGSVVLVSSVHAHFGIPGHGAYAASKGGLVALTRQLAVEYAPDVRVNAVLPGPVLTAAWDRVSPEDRERSARATPAGRLGDPAEVASVIGFLLSPAASFVTGAELLVDGGWSAAKDSS</sequence>
<dbReference type="EMBL" id="FOFV01000002">
    <property type="protein sequence ID" value="SEQ19997.1"/>
    <property type="molecule type" value="Genomic_DNA"/>
</dbReference>
<accession>A0A1H9E303</accession>